<organism evidence="1">
    <name type="scientific">Edafosvirus sp</name>
    <dbReference type="NCBI Taxonomy" id="2487765"/>
    <lineage>
        <taxon>Viruses</taxon>
        <taxon>Varidnaviria</taxon>
        <taxon>Bamfordvirae</taxon>
        <taxon>Nucleocytoviricota</taxon>
        <taxon>Megaviricetes</taxon>
        <taxon>Imitervirales</taxon>
        <taxon>Mimiviridae</taxon>
        <taxon>Klosneuvirinae</taxon>
    </lineage>
</organism>
<protein>
    <submittedName>
        <fullName evidence="1">Uncharacterized protein</fullName>
    </submittedName>
</protein>
<accession>A0A3G4ZX58</accession>
<sequence>MNLKPYVPLQKNQSINLFIKKPSTNFFYNIPILDEKGRNNKLEQDNDIILWKACITKEEIPVYAQLLVPADAKRINMYGKGFKCRVSHAKIISIIDKNGKEYNECFSVINKHKSKYTLGQMIYAKSLGIICYKFKDQCDRKN</sequence>
<gene>
    <name evidence="1" type="ORF">Edafosvirus51_3</name>
</gene>
<name>A0A3G4ZX58_9VIRU</name>
<evidence type="ECO:0000313" key="1">
    <source>
        <dbReference type="EMBL" id="AYV78924.1"/>
    </source>
</evidence>
<reference evidence="1" key="1">
    <citation type="submission" date="2018-10" db="EMBL/GenBank/DDBJ databases">
        <title>Hidden diversity of soil giant viruses.</title>
        <authorList>
            <person name="Schulz F."/>
            <person name="Alteio L."/>
            <person name="Goudeau D."/>
            <person name="Ryan E.M."/>
            <person name="Malmstrom R.R."/>
            <person name="Blanchard J."/>
            <person name="Woyke T."/>
        </authorList>
    </citation>
    <scope>NUCLEOTIDE SEQUENCE</scope>
    <source>
        <strain evidence="1">EDV1</strain>
    </source>
</reference>
<proteinExistence type="predicted"/>
<dbReference type="Pfam" id="PF19062">
    <property type="entry name" value="DUF5758"/>
    <property type="match status" value="1"/>
</dbReference>
<dbReference type="InterPro" id="IPR043919">
    <property type="entry name" value="DUF5758"/>
</dbReference>
<dbReference type="EMBL" id="MK072116">
    <property type="protein sequence ID" value="AYV78924.1"/>
    <property type="molecule type" value="Genomic_DNA"/>
</dbReference>